<dbReference type="InterPro" id="IPR031475">
    <property type="entry name" value="NBD_C"/>
</dbReference>
<evidence type="ECO:0000313" key="16">
    <source>
        <dbReference type="Proteomes" id="UP000199283"/>
    </source>
</evidence>
<dbReference type="GO" id="GO:0016301">
    <property type="term" value="F:kinase activity"/>
    <property type="evidence" value="ECO:0007669"/>
    <property type="project" value="UniProtKB-KW"/>
</dbReference>
<evidence type="ECO:0000256" key="3">
    <source>
        <dbReference type="ARBA" id="ARBA00022741"/>
    </source>
</evidence>
<evidence type="ECO:0000256" key="1">
    <source>
        <dbReference type="ARBA" id="ARBA00005715"/>
    </source>
</evidence>
<dbReference type="RefSeq" id="WP_092764470.1">
    <property type="nucleotide sequence ID" value="NZ_FNZQ01000007.1"/>
</dbReference>
<dbReference type="InterPro" id="IPR010737">
    <property type="entry name" value="4-carb_acid_sugar_kinase_N"/>
</dbReference>
<dbReference type="InterPro" id="IPR050007">
    <property type="entry name" value="OtnK"/>
</dbReference>
<keyword evidence="5" id="KW-0067">ATP-binding</keyword>
<comment type="similarity">
    <text evidence="1">Belongs to the four-carbon acid sugar kinase family.</text>
</comment>
<evidence type="ECO:0000259" key="14">
    <source>
        <dbReference type="Pfam" id="PF17042"/>
    </source>
</evidence>
<evidence type="ECO:0000256" key="8">
    <source>
        <dbReference type="ARBA" id="ARBA00036346"/>
    </source>
</evidence>
<evidence type="ECO:0000256" key="4">
    <source>
        <dbReference type="ARBA" id="ARBA00022777"/>
    </source>
</evidence>
<feature type="domain" description="Four-carbon acid sugar kinase nucleotide binding" evidence="14">
    <location>
        <begin position="256"/>
        <end position="407"/>
    </location>
</feature>
<organism evidence="15 16">
    <name type="scientific">Jannaschia helgolandensis</name>
    <dbReference type="NCBI Taxonomy" id="188906"/>
    <lineage>
        <taxon>Bacteria</taxon>
        <taxon>Pseudomonadati</taxon>
        <taxon>Pseudomonadota</taxon>
        <taxon>Alphaproteobacteria</taxon>
        <taxon>Rhodobacterales</taxon>
        <taxon>Roseobacteraceae</taxon>
        <taxon>Jannaschia</taxon>
    </lineage>
</organism>
<evidence type="ECO:0000256" key="6">
    <source>
        <dbReference type="ARBA" id="ARBA00023277"/>
    </source>
</evidence>
<dbReference type="GO" id="GO:0005524">
    <property type="term" value="F:ATP binding"/>
    <property type="evidence" value="ECO:0007669"/>
    <property type="project" value="UniProtKB-KW"/>
</dbReference>
<reference evidence="15 16" key="1">
    <citation type="submission" date="2016-10" db="EMBL/GenBank/DDBJ databases">
        <authorList>
            <person name="de Groot N.N."/>
        </authorList>
    </citation>
    <scope>NUCLEOTIDE SEQUENCE [LARGE SCALE GENOMIC DNA]</scope>
    <source>
        <strain evidence="15 16">DSM 14858</strain>
    </source>
</reference>
<dbReference type="Gene3D" id="3.40.980.20">
    <property type="entry name" value="Four-carbon acid sugar kinase, nucleotide binding domain"/>
    <property type="match status" value="1"/>
</dbReference>
<evidence type="ECO:0000256" key="11">
    <source>
        <dbReference type="ARBA" id="ARBA00039461"/>
    </source>
</evidence>
<dbReference type="STRING" id="188906.SAMN04488526_3121"/>
<keyword evidence="6" id="KW-0119">Carbohydrate metabolism</keyword>
<gene>
    <name evidence="15" type="ORF">SAMN04488526_3121</name>
</gene>
<dbReference type="EC" id="2.7.1.217" evidence="10"/>
<evidence type="ECO:0000256" key="9">
    <source>
        <dbReference type="ARBA" id="ARBA00037335"/>
    </source>
</evidence>
<evidence type="ECO:0000256" key="7">
    <source>
        <dbReference type="ARBA" id="ARBA00035898"/>
    </source>
</evidence>
<dbReference type="AlphaFoldDB" id="A0A1H7RSU7"/>
<feature type="domain" description="Four-carbon acid sugar kinase N-terminal" evidence="13">
    <location>
        <begin position="7"/>
        <end position="228"/>
    </location>
</feature>
<sequence length="423" mass="44568">MSNTFFGAIADDFTGATDLAAMLSRAGVPVTLRIGLPEGPVANETATAFEVIALKIRTVPPEDAVAEARAALRWLRARGAKRIFWKYCSTFDSTPRGNIGPVADALMSDLKIDRTVHCPAFPENGRRVFMGNLFVNDMLLSESPMKDHPLTPMRDSNLMRLLAPQIKRQTGLVTFPTVRRGAEAVRDAMATLSGHVVLDAVEDCDLATLAEALHDIPLICGGSAIAQPLPALWRNTGTIGQTATAPLPKVTGGQIVLSGSCSAMTRAQVGVYLKGAAGYRLDPLELAQGNLADARAWLKMQDPNAPKIVFATAEPKSVAAAQDRLGVARAGALVEDALAQLAIDARNMGVSRIVVAGGETSGAVTRALNVDRLTIGPEVAPGVPWCFTGNGLALALKSGNFGAETFFNDAFEMLEHGVASATG</sequence>
<dbReference type="NCBIfam" id="NF043035">
    <property type="entry name" value="OxoTetrKin"/>
    <property type="match status" value="1"/>
</dbReference>
<evidence type="ECO:0000256" key="2">
    <source>
        <dbReference type="ARBA" id="ARBA00022679"/>
    </source>
</evidence>
<dbReference type="Pfam" id="PF07005">
    <property type="entry name" value="SBD_N"/>
    <property type="match status" value="1"/>
</dbReference>
<keyword evidence="4" id="KW-0418">Kinase</keyword>
<dbReference type="EMBL" id="FNZQ01000007">
    <property type="protein sequence ID" value="SEL63079.1"/>
    <property type="molecule type" value="Genomic_DNA"/>
</dbReference>
<proteinExistence type="inferred from homology"/>
<dbReference type="Pfam" id="PF17042">
    <property type="entry name" value="NBD_C"/>
    <property type="match status" value="1"/>
</dbReference>
<comment type="catalytic activity">
    <reaction evidence="8">
        <text>3-dehydro-D-erythronate + ATP = 3-dehydro-4-O-phospho-D-erythronate + ADP + H(+)</text>
        <dbReference type="Rhea" id="RHEA:52556"/>
        <dbReference type="ChEBI" id="CHEBI:15378"/>
        <dbReference type="ChEBI" id="CHEBI:30616"/>
        <dbReference type="ChEBI" id="CHEBI:57958"/>
        <dbReference type="ChEBI" id="CHEBI:136593"/>
        <dbReference type="ChEBI" id="CHEBI:456216"/>
        <dbReference type="EC" id="2.7.1.217"/>
    </reaction>
</comment>
<evidence type="ECO:0000256" key="12">
    <source>
        <dbReference type="ARBA" id="ARBA00041377"/>
    </source>
</evidence>
<accession>A0A1H7RSU7</accession>
<dbReference type="InterPro" id="IPR037051">
    <property type="entry name" value="4-carb_acid_sugar_kinase_N_sf"/>
</dbReference>
<dbReference type="InterPro" id="IPR042213">
    <property type="entry name" value="NBD_C_sf"/>
</dbReference>
<comment type="catalytic activity">
    <reaction evidence="7">
        <text>3-dehydro-L-erythronate + ATP = 3-dehydro-4-O-phospho-L-erythronate + ADP + H(+)</text>
        <dbReference type="Rhea" id="RHEA:52552"/>
        <dbReference type="ChEBI" id="CHEBI:15378"/>
        <dbReference type="ChEBI" id="CHEBI:30616"/>
        <dbReference type="ChEBI" id="CHEBI:136592"/>
        <dbReference type="ChEBI" id="CHEBI:136670"/>
        <dbReference type="ChEBI" id="CHEBI:456216"/>
        <dbReference type="EC" id="2.7.1.217"/>
    </reaction>
</comment>
<dbReference type="OrthoDB" id="191465at2"/>
<evidence type="ECO:0000256" key="5">
    <source>
        <dbReference type="ARBA" id="ARBA00022840"/>
    </source>
</evidence>
<dbReference type="Proteomes" id="UP000199283">
    <property type="component" value="Unassembled WGS sequence"/>
</dbReference>
<dbReference type="SUPFAM" id="SSF142764">
    <property type="entry name" value="YgbK-like"/>
    <property type="match status" value="1"/>
</dbReference>
<dbReference type="Gene3D" id="3.40.50.10840">
    <property type="entry name" value="Putative sugar-binding, N-terminal domain"/>
    <property type="match status" value="1"/>
</dbReference>
<keyword evidence="2" id="KW-0808">Transferase</keyword>
<evidence type="ECO:0000259" key="13">
    <source>
        <dbReference type="Pfam" id="PF07005"/>
    </source>
</evidence>
<protein>
    <recommendedName>
        <fullName evidence="11">3-oxo-tetronate kinase</fullName>
        <ecNumber evidence="10">2.7.1.217</ecNumber>
    </recommendedName>
    <alternativeName>
        <fullName evidence="12">3-dehydrotetronate 4-kinase</fullName>
    </alternativeName>
</protein>
<evidence type="ECO:0000313" key="15">
    <source>
        <dbReference type="EMBL" id="SEL63079.1"/>
    </source>
</evidence>
<comment type="function">
    <text evidence="9">Catalyzes the ATP-dependent phosphorylation of 3-oxo-tetronate to 3-oxo-tetronate 4-phosphate.</text>
</comment>
<name>A0A1H7RSU7_9RHOB</name>
<keyword evidence="16" id="KW-1185">Reference proteome</keyword>
<evidence type="ECO:0000256" key="10">
    <source>
        <dbReference type="ARBA" id="ARBA00039095"/>
    </source>
</evidence>
<keyword evidence="3" id="KW-0547">Nucleotide-binding</keyword>